<sequence>MFDEASKYVEEMLSREFSPHFSVIDVLVKGFCNVGRIEEACGVLSKSLKHGEAPHLDSWAIIIPRICEVEENAKIRDVLEDVLKIEIKGDTRLVEAGGIGLENYLIRKIRAKSRLS</sequence>
<name>A0ACB9Q3F1_BAUVA</name>
<dbReference type="EMBL" id="CM039427">
    <property type="protein sequence ID" value="KAI4355312.1"/>
    <property type="molecule type" value="Genomic_DNA"/>
</dbReference>
<organism evidence="1 2">
    <name type="scientific">Bauhinia variegata</name>
    <name type="common">Purple orchid tree</name>
    <name type="synonym">Phanera variegata</name>
    <dbReference type="NCBI Taxonomy" id="167791"/>
    <lineage>
        <taxon>Eukaryota</taxon>
        <taxon>Viridiplantae</taxon>
        <taxon>Streptophyta</taxon>
        <taxon>Embryophyta</taxon>
        <taxon>Tracheophyta</taxon>
        <taxon>Spermatophyta</taxon>
        <taxon>Magnoliopsida</taxon>
        <taxon>eudicotyledons</taxon>
        <taxon>Gunneridae</taxon>
        <taxon>Pentapetalae</taxon>
        <taxon>rosids</taxon>
        <taxon>fabids</taxon>
        <taxon>Fabales</taxon>
        <taxon>Fabaceae</taxon>
        <taxon>Cercidoideae</taxon>
        <taxon>Cercideae</taxon>
        <taxon>Bauhiniinae</taxon>
        <taxon>Bauhinia</taxon>
    </lineage>
</organism>
<proteinExistence type="predicted"/>
<reference evidence="1 2" key="1">
    <citation type="journal article" date="2022" name="DNA Res.">
        <title>Chromosomal-level genome assembly of the orchid tree Bauhinia variegata (Leguminosae; Cercidoideae) supports the allotetraploid origin hypothesis of Bauhinia.</title>
        <authorList>
            <person name="Zhong Y."/>
            <person name="Chen Y."/>
            <person name="Zheng D."/>
            <person name="Pang J."/>
            <person name="Liu Y."/>
            <person name="Luo S."/>
            <person name="Meng S."/>
            <person name="Qian L."/>
            <person name="Wei D."/>
            <person name="Dai S."/>
            <person name="Zhou R."/>
        </authorList>
    </citation>
    <scope>NUCLEOTIDE SEQUENCE [LARGE SCALE GENOMIC DNA]</scope>
    <source>
        <strain evidence="1">BV-YZ2020</strain>
    </source>
</reference>
<protein>
    <submittedName>
        <fullName evidence="1">Uncharacterized protein</fullName>
    </submittedName>
</protein>
<evidence type="ECO:0000313" key="1">
    <source>
        <dbReference type="EMBL" id="KAI4355312.1"/>
    </source>
</evidence>
<accession>A0ACB9Q3F1</accession>
<comment type="caution">
    <text evidence="1">The sequence shown here is derived from an EMBL/GenBank/DDBJ whole genome shotgun (WGS) entry which is preliminary data.</text>
</comment>
<evidence type="ECO:0000313" key="2">
    <source>
        <dbReference type="Proteomes" id="UP000828941"/>
    </source>
</evidence>
<keyword evidence="2" id="KW-1185">Reference proteome</keyword>
<gene>
    <name evidence="1" type="ORF">L6164_004098</name>
</gene>
<dbReference type="Proteomes" id="UP000828941">
    <property type="component" value="Chromosome 2"/>
</dbReference>